<dbReference type="Pfam" id="PF00001">
    <property type="entry name" value="7tm_1"/>
    <property type="match status" value="1"/>
</dbReference>
<dbReference type="CDD" id="cd14978">
    <property type="entry name" value="7tmA_FMRFamide_R-like"/>
    <property type="match status" value="1"/>
</dbReference>
<dbReference type="PANTHER" id="PTHR46641">
    <property type="entry name" value="FMRFAMIDE RECEPTOR-RELATED"/>
    <property type="match status" value="1"/>
</dbReference>
<feature type="transmembrane region" description="Helical" evidence="7">
    <location>
        <begin position="370"/>
        <end position="394"/>
    </location>
</feature>
<dbReference type="PROSITE" id="PS50262">
    <property type="entry name" value="G_PROTEIN_RECEP_F1_2"/>
    <property type="match status" value="1"/>
</dbReference>
<feature type="transmembrane region" description="Helical" evidence="7">
    <location>
        <begin position="282"/>
        <end position="304"/>
    </location>
</feature>
<dbReference type="AlphaFoldDB" id="A0A443QXF7"/>
<dbReference type="STRING" id="1965070.A0A443QXF7"/>
<comment type="subcellular location">
    <subcellularLocation>
        <location evidence="1">Membrane</location>
    </subcellularLocation>
</comment>
<dbReference type="Proteomes" id="UP000285301">
    <property type="component" value="Unassembled WGS sequence"/>
</dbReference>
<feature type="transmembrane region" description="Helical" evidence="7">
    <location>
        <begin position="414"/>
        <end position="433"/>
    </location>
</feature>
<reference evidence="9 12" key="1">
    <citation type="journal article" date="2018" name="Gigascience">
        <title>Genomes of trombidid mites reveal novel predicted allergens and laterally-transferred genes associated with secondary metabolism.</title>
        <authorList>
            <person name="Dong X."/>
            <person name="Chaisiri K."/>
            <person name="Xia D."/>
            <person name="Armstrong S.D."/>
            <person name="Fang Y."/>
            <person name="Donnelly M.J."/>
            <person name="Kadowaki T."/>
            <person name="McGarry J.W."/>
            <person name="Darby A.C."/>
            <person name="Makepeace B.L."/>
        </authorList>
    </citation>
    <scope>NUCLEOTIDE SEQUENCE [LARGE SCALE GENOMIC DNA]</scope>
    <source>
        <strain evidence="9">UoL-WK</strain>
    </source>
</reference>
<feature type="transmembrane region" description="Helical" evidence="7">
    <location>
        <begin position="112"/>
        <end position="132"/>
    </location>
</feature>
<proteinExistence type="inferred from homology"/>
<evidence type="ECO:0000256" key="4">
    <source>
        <dbReference type="ARBA" id="ARBA00022989"/>
    </source>
</evidence>
<dbReference type="PRINTS" id="PR00237">
    <property type="entry name" value="GPCRRHODOPSN"/>
</dbReference>
<reference evidence="9" key="2">
    <citation type="submission" date="2018-11" db="EMBL/GenBank/DDBJ databases">
        <title>Trombidioid mite genomics.</title>
        <authorList>
            <person name="Dong X."/>
        </authorList>
    </citation>
    <scope>NUCLEOTIDE SEQUENCE</scope>
    <source>
        <strain evidence="9">UoL-WK</strain>
    </source>
</reference>
<sequence>MSSSVSSVSYPINCSNFTHSLLNPTLNTFGPCENDSFTHLNSIYSTLEAITTSPYPIIKFLDSSALQLSASNNENNFTSIHNETLGGEKVKQEADQAYKNFLTGTRFWVQRVFVPIIMIIGVVGNSMTIVIMTRRRMRSSTNCYLAALATFDMLYLIFVFVLSLRHYPDMNDMKYLYYWKMFPFLLMIVDACTNISVWLTVTFTIERFIVVSHPIKGKVICTESRAKKVILCVLLICFTFVIPTPFEWIIVESFEEKTNRTIIKPDASEFGKNQLYKIIFSWVYSILFVFIPLLLLAVFNSFLIRSVHLSKKQRSVMTQSKLSYASKTSTTRSGEPNHATHTSGSGGHLSRSSASGKFDQSSKQETKITVMLISVVILFLICQLPVAGMLIYTSVRTIPQDTNEFCLVTGLNNIFNFMVAVNAAGNFVLYCLLCQKYRRTLVKLFCPCLKGKLSTLQSSYHHTMYSKTTIGAGKFGFDKDECGNASKFRNYDRTTRASCSPQAAGKRLSAAAGEANGAESRCLLHFDGKRGTSHFHSNQEQLQQRSNTVISSVQVSNSNHTNANIRHDSNPASMSIENSCIRDIGLEGEE</sequence>
<comment type="caution">
    <text evidence="9">The sequence shown here is derived from an EMBL/GenBank/DDBJ whole genome shotgun (WGS) entry which is preliminary data.</text>
</comment>
<dbReference type="InterPro" id="IPR052954">
    <property type="entry name" value="GPCR-Ligand_Int"/>
</dbReference>
<protein>
    <submittedName>
        <fullName evidence="9">FMRFamide receptor-like protein</fullName>
    </submittedName>
</protein>
<keyword evidence="12" id="KW-1185">Reference proteome</keyword>
<name>A0A443QXF7_9ACAR</name>
<feature type="compositionally biased region" description="Polar residues" evidence="6">
    <location>
        <begin position="320"/>
        <end position="343"/>
    </location>
</feature>
<evidence type="ECO:0000259" key="8">
    <source>
        <dbReference type="PROSITE" id="PS50262"/>
    </source>
</evidence>
<evidence type="ECO:0000256" key="5">
    <source>
        <dbReference type="ARBA" id="ARBA00023136"/>
    </source>
</evidence>
<gene>
    <name evidence="9" type="ORF">B4U79_00311</name>
    <name evidence="11" type="ORF">B4U79_05171</name>
    <name evidence="10" type="ORF">B4U79_12349</name>
</gene>
<evidence type="ECO:0000256" key="1">
    <source>
        <dbReference type="ARBA" id="ARBA00004370"/>
    </source>
</evidence>
<evidence type="ECO:0000313" key="11">
    <source>
        <dbReference type="EMBL" id="RWS08445.1"/>
    </source>
</evidence>
<dbReference type="GO" id="GO:0016020">
    <property type="term" value="C:membrane"/>
    <property type="evidence" value="ECO:0007669"/>
    <property type="project" value="UniProtKB-SubCell"/>
</dbReference>
<evidence type="ECO:0000313" key="12">
    <source>
        <dbReference type="Proteomes" id="UP000285301"/>
    </source>
</evidence>
<accession>A0A443QXF7</accession>
<dbReference type="GO" id="GO:0004930">
    <property type="term" value="F:G protein-coupled receptor activity"/>
    <property type="evidence" value="ECO:0007669"/>
    <property type="project" value="InterPro"/>
</dbReference>
<evidence type="ECO:0000256" key="7">
    <source>
        <dbReference type="SAM" id="Phobius"/>
    </source>
</evidence>
<feature type="domain" description="G-protein coupled receptors family 1 profile" evidence="8">
    <location>
        <begin position="124"/>
        <end position="430"/>
    </location>
</feature>
<feature type="transmembrane region" description="Helical" evidence="7">
    <location>
        <begin position="229"/>
        <end position="251"/>
    </location>
</feature>
<dbReference type="EMBL" id="NCKU01003174">
    <property type="protein sequence ID" value="RWS08030.1"/>
    <property type="molecule type" value="Genomic_DNA"/>
</dbReference>
<dbReference type="SMART" id="SM01381">
    <property type="entry name" value="7TM_GPCR_Srsx"/>
    <property type="match status" value="1"/>
</dbReference>
<feature type="compositionally biased region" description="Polar residues" evidence="6">
    <location>
        <begin position="350"/>
        <end position="359"/>
    </location>
</feature>
<keyword evidence="4 7" id="KW-1133">Transmembrane helix</keyword>
<evidence type="ECO:0000256" key="3">
    <source>
        <dbReference type="ARBA" id="ARBA00022692"/>
    </source>
</evidence>
<evidence type="ECO:0000313" key="9">
    <source>
        <dbReference type="EMBL" id="RWS07722.1"/>
    </source>
</evidence>
<feature type="transmembrane region" description="Helical" evidence="7">
    <location>
        <begin position="184"/>
        <end position="209"/>
    </location>
</feature>
<dbReference type="EMBL" id="NCKU01002965">
    <property type="protein sequence ID" value="RWS08445.1"/>
    <property type="molecule type" value="Genomic_DNA"/>
</dbReference>
<keyword evidence="5 7" id="KW-0472">Membrane</keyword>
<evidence type="ECO:0000256" key="6">
    <source>
        <dbReference type="SAM" id="MobiDB-lite"/>
    </source>
</evidence>
<dbReference type="PANTHER" id="PTHR46641:SF22">
    <property type="entry name" value="PROCTOLIN RECEPTOR, ISOFORM A"/>
    <property type="match status" value="1"/>
</dbReference>
<dbReference type="Gene3D" id="1.20.1070.10">
    <property type="entry name" value="Rhodopsin 7-helix transmembrane proteins"/>
    <property type="match status" value="1"/>
</dbReference>
<dbReference type="EMBL" id="NCKU01003333">
    <property type="protein sequence ID" value="RWS07722.1"/>
    <property type="molecule type" value="Genomic_DNA"/>
</dbReference>
<evidence type="ECO:0000313" key="10">
    <source>
        <dbReference type="EMBL" id="RWS08030.1"/>
    </source>
</evidence>
<dbReference type="InterPro" id="IPR000276">
    <property type="entry name" value="GPCR_Rhodpsn"/>
</dbReference>
<dbReference type="OrthoDB" id="10011262at2759"/>
<keyword evidence="9" id="KW-0675">Receptor</keyword>
<keyword evidence="3 7" id="KW-0812">Transmembrane</keyword>
<comment type="similarity">
    <text evidence="2">Belongs to the G-protein coupled receptor 1 family.</text>
</comment>
<dbReference type="SUPFAM" id="SSF81321">
    <property type="entry name" value="Family A G protein-coupled receptor-like"/>
    <property type="match status" value="1"/>
</dbReference>
<feature type="region of interest" description="Disordered" evidence="6">
    <location>
        <begin position="320"/>
        <end position="360"/>
    </location>
</feature>
<feature type="transmembrane region" description="Helical" evidence="7">
    <location>
        <begin position="144"/>
        <end position="164"/>
    </location>
</feature>
<dbReference type="InterPro" id="IPR017452">
    <property type="entry name" value="GPCR_Rhodpsn_7TM"/>
</dbReference>
<evidence type="ECO:0000256" key="2">
    <source>
        <dbReference type="ARBA" id="ARBA00010663"/>
    </source>
</evidence>
<organism evidence="9 12">
    <name type="scientific">Dinothrombium tinctorium</name>
    <dbReference type="NCBI Taxonomy" id="1965070"/>
    <lineage>
        <taxon>Eukaryota</taxon>
        <taxon>Metazoa</taxon>
        <taxon>Ecdysozoa</taxon>
        <taxon>Arthropoda</taxon>
        <taxon>Chelicerata</taxon>
        <taxon>Arachnida</taxon>
        <taxon>Acari</taxon>
        <taxon>Acariformes</taxon>
        <taxon>Trombidiformes</taxon>
        <taxon>Prostigmata</taxon>
        <taxon>Anystina</taxon>
        <taxon>Parasitengona</taxon>
        <taxon>Trombidioidea</taxon>
        <taxon>Trombidiidae</taxon>
        <taxon>Dinothrombium</taxon>
    </lineage>
</organism>